<reference evidence="1 2" key="1">
    <citation type="submission" date="2016-10" db="EMBL/GenBank/DDBJ databases">
        <authorList>
            <person name="de Groot N.N."/>
        </authorList>
    </citation>
    <scope>NUCLEOTIDE SEQUENCE [LARGE SCALE GENOMIC DNA]</scope>
    <source>
        <strain evidence="1 2">CCM7597</strain>
    </source>
</reference>
<evidence type="ECO:0000313" key="1">
    <source>
        <dbReference type="EMBL" id="SEA33859.1"/>
    </source>
</evidence>
<sequence length="126" mass="14499">MPHVILEYTDNLSTHIDIQQLVERINHALAAKSDTFPIGGIRVRAYKTTHYRIADGKENDAFVHAVLKIGKGRSEEEKKEACEAVFDTLTSYFEDYSNNHYLALSLELVEFQHATYKSNNIHQRFT</sequence>
<dbReference type="STRING" id="571932.SAMN05421743_10457"/>
<protein>
    <submittedName>
        <fullName evidence="1">5-carboxymethyl-2-hydroxymuconate isomerase</fullName>
    </submittedName>
</protein>
<dbReference type="Gene3D" id="3.30.429.10">
    <property type="entry name" value="Macrophage Migration Inhibitory Factor"/>
    <property type="match status" value="1"/>
</dbReference>
<proteinExistence type="predicted"/>
<dbReference type="SUPFAM" id="SSF55331">
    <property type="entry name" value="Tautomerase/MIF"/>
    <property type="match status" value="1"/>
</dbReference>
<dbReference type="EMBL" id="FNQR01000004">
    <property type="protein sequence ID" value="SEA33859.1"/>
    <property type="molecule type" value="Genomic_DNA"/>
</dbReference>
<evidence type="ECO:0000313" key="2">
    <source>
        <dbReference type="Proteomes" id="UP000198584"/>
    </source>
</evidence>
<dbReference type="OrthoDB" id="9814215at2"/>
<dbReference type="InterPro" id="IPR004220">
    <property type="entry name" value="5-COMe_2-OHmuconate_Isoase"/>
</dbReference>
<dbReference type="Pfam" id="PF02962">
    <property type="entry name" value="CHMI"/>
    <property type="match status" value="1"/>
</dbReference>
<keyword evidence="1" id="KW-0413">Isomerase</keyword>
<keyword evidence="2" id="KW-1185">Reference proteome</keyword>
<organism evidence="1 2">
    <name type="scientific">Thalassobacillus cyri</name>
    <dbReference type="NCBI Taxonomy" id="571932"/>
    <lineage>
        <taxon>Bacteria</taxon>
        <taxon>Bacillati</taxon>
        <taxon>Bacillota</taxon>
        <taxon>Bacilli</taxon>
        <taxon>Bacillales</taxon>
        <taxon>Bacillaceae</taxon>
        <taxon>Thalassobacillus</taxon>
    </lineage>
</organism>
<dbReference type="RefSeq" id="WP_093043536.1">
    <property type="nucleotide sequence ID" value="NZ_FNQR01000004.1"/>
</dbReference>
<gene>
    <name evidence="1" type="ORF">SAMN05421743_10457</name>
</gene>
<accession>A0A1H4AD03</accession>
<dbReference type="InterPro" id="IPR014347">
    <property type="entry name" value="Tautomerase/MIF_sf"/>
</dbReference>
<dbReference type="PANTHER" id="PTHR37950:SF1">
    <property type="entry name" value="4-HYDROXYPHENYLACETATE CATABOLISM PROTEIN"/>
    <property type="match status" value="1"/>
</dbReference>
<dbReference type="GO" id="GO:0008704">
    <property type="term" value="F:5-carboxymethyl-2-hydroxymuconate delta-isomerase activity"/>
    <property type="evidence" value="ECO:0007669"/>
    <property type="project" value="InterPro"/>
</dbReference>
<dbReference type="Proteomes" id="UP000198584">
    <property type="component" value="Unassembled WGS sequence"/>
</dbReference>
<name>A0A1H4AD03_9BACI</name>
<dbReference type="CDD" id="cd00580">
    <property type="entry name" value="CHMI"/>
    <property type="match status" value="1"/>
</dbReference>
<dbReference type="PANTHER" id="PTHR37950">
    <property type="entry name" value="4-HYDROXYPHENYLACETATE CATABOLISM PROTEIN"/>
    <property type="match status" value="1"/>
</dbReference>
<dbReference type="AlphaFoldDB" id="A0A1H4AD03"/>